<proteinExistence type="predicted"/>
<feature type="compositionally biased region" description="Polar residues" evidence="1">
    <location>
        <begin position="165"/>
        <end position="180"/>
    </location>
</feature>
<organism evidence="2 3">
    <name type="scientific">Penicillium argentinense</name>
    <dbReference type="NCBI Taxonomy" id="1131581"/>
    <lineage>
        <taxon>Eukaryota</taxon>
        <taxon>Fungi</taxon>
        <taxon>Dikarya</taxon>
        <taxon>Ascomycota</taxon>
        <taxon>Pezizomycotina</taxon>
        <taxon>Eurotiomycetes</taxon>
        <taxon>Eurotiomycetidae</taxon>
        <taxon>Eurotiales</taxon>
        <taxon>Aspergillaceae</taxon>
        <taxon>Penicillium</taxon>
    </lineage>
</organism>
<dbReference type="GeneID" id="81355778"/>
<dbReference type="RefSeq" id="XP_056477156.1">
    <property type="nucleotide sequence ID" value="XM_056616799.1"/>
</dbReference>
<reference evidence="2" key="2">
    <citation type="journal article" date="2023" name="IMA Fungus">
        <title>Comparative genomic study of the Penicillium genus elucidates a diverse pangenome and 15 lateral gene transfer events.</title>
        <authorList>
            <person name="Petersen C."/>
            <person name="Sorensen T."/>
            <person name="Nielsen M.R."/>
            <person name="Sondergaard T.E."/>
            <person name="Sorensen J.L."/>
            <person name="Fitzpatrick D.A."/>
            <person name="Frisvad J.C."/>
            <person name="Nielsen K.L."/>
        </authorList>
    </citation>
    <scope>NUCLEOTIDE SEQUENCE</scope>
    <source>
        <strain evidence="2">IBT 30761</strain>
    </source>
</reference>
<dbReference type="Proteomes" id="UP001149074">
    <property type="component" value="Unassembled WGS sequence"/>
</dbReference>
<dbReference type="EMBL" id="JAPQKI010000004">
    <property type="protein sequence ID" value="KAJ5103776.1"/>
    <property type="molecule type" value="Genomic_DNA"/>
</dbReference>
<feature type="compositionally biased region" description="Low complexity" evidence="1">
    <location>
        <begin position="209"/>
        <end position="220"/>
    </location>
</feature>
<feature type="compositionally biased region" description="Basic and acidic residues" evidence="1">
    <location>
        <begin position="350"/>
        <end position="360"/>
    </location>
</feature>
<evidence type="ECO:0000313" key="3">
    <source>
        <dbReference type="Proteomes" id="UP001149074"/>
    </source>
</evidence>
<dbReference type="OrthoDB" id="2590867at2759"/>
<feature type="compositionally biased region" description="Basic and acidic residues" evidence="1">
    <location>
        <begin position="151"/>
        <end position="164"/>
    </location>
</feature>
<feature type="compositionally biased region" description="Basic and acidic residues" evidence="1">
    <location>
        <begin position="7"/>
        <end position="26"/>
    </location>
</feature>
<comment type="caution">
    <text evidence="2">The sequence shown here is derived from an EMBL/GenBank/DDBJ whole genome shotgun (WGS) entry which is preliminary data.</text>
</comment>
<feature type="compositionally biased region" description="Polar residues" evidence="1">
    <location>
        <begin position="293"/>
        <end position="316"/>
    </location>
</feature>
<reference evidence="2" key="1">
    <citation type="submission" date="2022-11" db="EMBL/GenBank/DDBJ databases">
        <authorList>
            <person name="Petersen C."/>
        </authorList>
    </citation>
    <scope>NUCLEOTIDE SEQUENCE</scope>
    <source>
        <strain evidence="2">IBT 30761</strain>
    </source>
</reference>
<name>A0A9W9FNZ5_9EURO</name>
<evidence type="ECO:0000313" key="2">
    <source>
        <dbReference type="EMBL" id="KAJ5103776.1"/>
    </source>
</evidence>
<gene>
    <name evidence="2" type="ORF">N7532_004305</name>
</gene>
<sequence length="369" mass="39184">MSNLMHKVKDAVTGHHENKASYHDSSKMPGNIDDTRDTYGSSSKNEGYKQDNYNSSTMKSDTRDTYGSNIYGDNTHHKTKVDNFDNTGNAYGSSALGTADYPGSTGDYGSGEYRTDARTNKTGIMSDTYGTNTMGTTGNHGFSSYSTGTHGDSRMADTTKDPSNVHRSVNMGITGTTDKCGSSAYRDSAGRSTSNKLSDGYDSTARTGNTSSSNTYNSSTAGGYGSLNAGHRDSKMGDYDHRGGYEKATSANGSPTGSSGIYTSDYGNVSSTARNTAGMTGMKDNANLGGSHGYNTHGNTNQVASRGESEYNSRVNQEGFGGFSAGGSSYASQEPVNRRSSRSHSSKLLNKLDPRVKSSDYEASQQRGW</sequence>
<feature type="compositionally biased region" description="Polar residues" evidence="1">
    <location>
        <begin position="249"/>
        <end position="278"/>
    </location>
</feature>
<keyword evidence="3" id="KW-1185">Reference proteome</keyword>
<evidence type="ECO:0000256" key="1">
    <source>
        <dbReference type="SAM" id="MobiDB-lite"/>
    </source>
</evidence>
<dbReference type="AlphaFoldDB" id="A0A9W9FNZ5"/>
<feature type="region of interest" description="Disordered" evidence="1">
    <location>
        <begin position="147"/>
        <end position="369"/>
    </location>
</feature>
<feature type="compositionally biased region" description="Basic and acidic residues" evidence="1">
    <location>
        <begin position="230"/>
        <end position="245"/>
    </location>
</feature>
<accession>A0A9W9FNZ5</accession>
<feature type="compositionally biased region" description="Polar residues" evidence="1">
    <location>
        <begin position="38"/>
        <end position="71"/>
    </location>
</feature>
<feature type="region of interest" description="Disordered" evidence="1">
    <location>
        <begin position="1"/>
        <end position="71"/>
    </location>
</feature>
<protein>
    <submittedName>
        <fullName evidence="2">Uncharacterized protein</fullName>
    </submittedName>
</protein>